<feature type="domain" description="PAC" evidence="13">
    <location>
        <begin position="160"/>
        <end position="212"/>
    </location>
</feature>
<keyword evidence="9" id="KW-0418">Kinase</keyword>
<dbReference type="InterPro" id="IPR035965">
    <property type="entry name" value="PAS-like_dom_sf"/>
</dbReference>
<evidence type="ECO:0000256" key="7">
    <source>
        <dbReference type="ARBA" id="ARBA00022737"/>
    </source>
</evidence>
<dbReference type="SMART" id="SM00911">
    <property type="entry name" value="HWE_HK"/>
    <property type="match status" value="1"/>
</dbReference>
<keyword evidence="6" id="KW-0808">Transferase</keyword>
<keyword evidence="5" id="KW-0288">FMN</keyword>
<dbReference type="Gene3D" id="3.30.565.10">
    <property type="entry name" value="Histidine kinase-like ATPase, C-terminal domain"/>
    <property type="match status" value="1"/>
</dbReference>
<name>Q3BQG5_XANE5</name>
<dbReference type="EC" id="2.7.13.3" evidence="2"/>
<evidence type="ECO:0000256" key="11">
    <source>
        <dbReference type="ARBA" id="ARBA00023026"/>
    </source>
</evidence>
<evidence type="ECO:0000256" key="3">
    <source>
        <dbReference type="ARBA" id="ARBA00022553"/>
    </source>
</evidence>
<evidence type="ECO:0000313" key="15">
    <source>
        <dbReference type="Proteomes" id="UP000007069"/>
    </source>
</evidence>
<evidence type="ECO:0000256" key="8">
    <source>
        <dbReference type="ARBA" id="ARBA00022741"/>
    </source>
</evidence>
<dbReference type="EMBL" id="AM039952">
    <property type="protein sequence ID" value="CAJ24998.1"/>
    <property type="molecule type" value="Genomic_DNA"/>
</dbReference>
<dbReference type="eggNOG" id="COG5002">
    <property type="taxonomic scope" value="Bacteria"/>
</dbReference>
<dbReference type="GO" id="GO:0005524">
    <property type="term" value="F:ATP binding"/>
    <property type="evidence" value="ECO:0007669"/>
    <property type="project" value="UniProtKB-KW"/>
</dbReference>
<proteinExistence type="predicted"/>
<dbReference type="NCBIfam" id="TIGR00229">
    <property type="entry name" value="sensory_box"/>
    <property type="match status" value="1"/>
</dbReference>
<feature type="domain" description="PAS" evidence="12">
    <location>
        <begin position="86"/>
        <end position="157"/>
    </location>
</feature>
<dbReference type="Pfam" id="PF08448">
    <property type="entry name" value="PAS_4"/>
    <property type="match status" value="1"/>
</dbReference>
<organism evidence="15">
    <name type="scientific">Xanthomonas euvesicatoria pv. vesicatoria (strain 85-10)</name>
    <name type="common">Xanthomonas campestris pv. vesicatoria</name>
    <dbReference type="NCBI Taxonomy" id="316273"/>
    <lineage>
        <taxon>Bacteria</taxon>
        <taxon>Pseudomonadati</taxon>
        <taxon>Pseudomonadota</taxon>
        <taxon>Gammaproteobacteria</taxon>
        <taxon>Lysobacterales</taxon>
        <taxon>Lysobacteraceae</taxon>
        <taxon>Xanthomonas</taxon>
    </lineage>
</organism>
<evidence type="ECO:0000259" key="13">
    <source>
        <dbReference type="PROSITE" id="PS50113"/>
    </source>
</evidence>
<dbReference type="HOGENOM" id="CLU_000445_114_57_6"/>
<evidence type="ECO:0000256" key="2">
    <source>
        <dbReference type="ARBA" id="ARBA00012438"/>
    </source>
</evidence>
<dbReference type="Proteomes" id="UP000007069">
    <property type="component" value="Chromosome"/>
</dbReference>
<keyword evidence="7" id="KW-0677">Repeat</keyword>
<dbReference type="PANTHER" id="PTHR41523">
    <property type="entry name" value="TWO-COMPONENT SYSTEM SENSOR PROTEIN"/>
    <property type="match status" value="1"/>
</dbReference>
<evidence type="ECO:0000256" key="5">
    <source>
        <dbReference type="ARBA" id="ARBA00022643"/>
    </source>
</evidence>
<dbReference type="PANTHER" id="PTHR41523:SF7">
    <property type="entry name" value="HISTIDINE KINASE"/>
    <property type="match status" value="1"/>
</dbReference>
<dbReference type="SUPFAM" id="SSF55874">
    <property type="entry name" value="ATPase domain of HSP90 chaperone/DNA topoisomerase II/histidine kinase"/>
    <property type="match status" value="1"/>
</dbReference>
<dbReference type="InterPro" id="IPR036890">
    <property type="entry name" value="HATPase_C_sf"/>
</dbReference>
<protein>
    <recommendedName>
        <fullName evidence="2">histidine kinase</fullName>
        <ecNumber evidence="2">2.7.13.3</ecNumber>
    </recommendedName>
</protein>
<dbReference type="InterPro" id="IPR013656">
    <property type="entry name" value="PAS_4"/>
</dbReference>
<dbReference type="CDD" id="cd00130">
    <property type="entry name" value="PAS"/>
    <property type="match status" value="1"/>
</dbReference>
<dbReference type="Pfam" id="PF07536">
    <property type="entry name" value="HWE_HK"/>
    <property type="match status" value="1"/>
</dbReference>
<dbReference type="PROSITE" id="PS50112">
    <property type="entry name" value="PAS"/>
    <property type="match status" value="1"/>
</dbReference>
<keyword evidence="3" id="KW-0597">Phosphoprotein</keyword>
<dbReference type="eggNOG" id="COG3920">
    <property type="taxonomic scope" value="Bacteria"/>
</dbReference>
<evidence type="ECO:0000256" key="9">
    <source>
        <dbReference type="ARBA" id="ARBA00022777"/>
    </source>
</evidence>
<evidence type="ECO:0000313" key="14">
    <source>
        <dbReference type="EMBL" id="CAJ24998.1"/>
    </source>
</evidence>
<comment type="catalytic activity">
    <reaction evidence="1">
        <text>ATP + protein L-histidine = ADP + protein N-phospho-L-histidine.</text>
        <dbReference type="EC" id="2.7.13.3"/>
    </reaction>
</comment>
<keyword evidence="4" id="KW-0285">Flavoprotein</keyword>
<dbReference type="Gene3D" id="3.30.450.20">
    <property type="entry name" value="PAS domain"/>
    <property type="match status" value="1"/>
</dbReference>
<dbReference type="SUPFAM" id="SSF55785">
    <property type="entry name" value="PYP-like sensor domain (PAS domain)"/>
    <property type="match status" value="1"/>
</dbReference>
<keyword evidence="10" id="KW-0067">ATP-binding</keyword>
<evidence type="ECO:0000256" key="10">
    <source>
        <dbReference type="ARBA" id="ARBA00022840"/>
    </source>
</evidence>
<accession>Q3BQG5</accession>
<evidence type="ECO:0000256" key="6">
    <source>
        <dbReference type="ARBA" id="ARBA00022679"/>
    </source>
</evidence>
<evidence type="ECO:0000256" key="4">
    <source>
        <dbReference type="ARBA" id="ARBA00022630"/>
    </source>
</evidence>
<evidence type="ECO:0000256" key="1">
    <source>
        <dbReference type="ARBA" id="ARBA00000085"/>
    </source>
</evidence>
<dbReference type="GO" id="GO:0004673">
    <property type="term" value="F:protein histidine kinase activity"/>
    <property type="evidence" value="ECO:0007669"/>
    <property type="project" value="UniProtKB-EC"/>
</dbReference>
<dbReference type="InterPro" id="IPR011102">
    <property type="entry name" value="Sig_transdc_His_kinase_HWE"/>
</dbReference>
<dbReference type="SMART" id="SM00091">
    <property type="entry name" value="PAS"/>
    <property type="match status" value="1"/>
</dbReference>
<gene>
    <name evidence="14" type="primary">exsG</name>
    <name evidence="14" type="ordered locus">XCV3267</name>
</gene>
<keyword evidence="8" id="KW-0547">Nucleotide-binding</keyword>
<dbReference type="PROSITE" id="PS50113">
    <property type="entry name" value="PAC"/>
    <property type="match status" value="1"/>
</dbReference>
<evidence type="ECO:0000259" key="12">
    <source>
        <dbReference type="PROSITE" id="PS50112"/>
    </source>
</evidence>
<dbReference type="InterPro" id="IPR000014">
    <property type="entry name" value="PAS"/>
</dbReference>
<dbReference type="STRING" id="456327.BJD11_06435"/>
<keyword evidence="11" id="KW-0843">Virulence</keyword>
<reference evidence="14 15" key="1">
    <citation type="journal article" date="2005" name="J. Bacteriol.">
        <title>Insights into genome plasticity and pathogenicity of the plant pathogenic Bacterium Xanthomonas campestris pv. vesicatoria revealed by the complete genome sequence.</title>
        <authorList>
            <person name="Thieme F."/>
            <person name="Koebnik R."/>
            <person name="Bekel T."/>
            <person name="Berger C."/>
            <person name="Boch J."/>
            <person name="Buettner D."/>
            <person name="Caldana C."/>
            <person name="Gaigalat L."/>
            <person name="Goesmann A."/>
            <person name="Kay S."/>
            <person name="Kirchner O."/>
            <person name="Lanz C."/>
            <person name="Linke B."/>
            <person name="McHardy A.C."/>
            <person name="Meyer F."/>
            <person name="Mittenhuber G."/>
            <person name="Nies D.H."/>
            <person name="Niesbach-Kloesgen U."/>
            <person name="Patschkowski T."/>
            <person name="Rueckert C."/>
            <person name="Rupp O."/>
            <person name="Schneicker S."/>
            <person name="Schuster S.C."/>
            <person name="Vorhoelter F.J."/>
            <person name="Weber E."/>
            <person name="Puehler A."/>
            <person name="Bonas U."/>
            <person name="Bartels D."/>
            <person name="Kaiser O."/>
        </authorList>
    </citation>
    <scope>NUCLEOTIDE SEQUENCE [LARGE SCALE GENOMIC DNA]</scope>
    <source>
        <strain evidence="14 15">85-10</strain>
    </source>
</reference>
<dbReference type="InterPro" id="IPR000700">
    <property type="entry name" value="PAS-assoc_C"/>
</dbReference>
<dbReference type="KEGG" id="xcv:XCV3267"/>
<sequence>MAQGDQGPVFDPAPVGAGLAGAGTKQWNALTVLVDRNRFVRRRRASLLSWIRRQIRMIRRSRKSIYRSLQFWNHDAMAEHQEDAAKSRIYEALLQATPDLLYVFDIQHRFVYANQALLTMWGMRWEDACGKTCLELGYEPWHAAMHDEEIEQVIATGQPVRGEVPFPHTTKGLRIYDYIFTPVFGPDGKVEAIAGATRDITEHKQHEQHLQLLINELNHRVKNSLVMVQSLARQSFTNAGGLADAQEKLDARLLALSRAHDTLTRENWVSADILELTRDAAALYESHDSQRFTLQGDSCRLDPRRALALSMALHELCTNALKHGALSLPAGNVLVSWERSTRGEQELLELIWRETGGPPVQPPTRKGFGTRLLERGLKHDLKGDVELSFDPAGVCFRVSIPLPPEHAEARP</sequence>
<dbReference type="AlphaFoldDB" id="Q3BQG5"/>